<dbReference type="RefSeq" id="WP_187759984.1">
    <property type="nucleotide sequence ID" value="NZ_CP061038.1"/>
</dbReference>
<organism evidence="2 3">
    <name type="scientific">Sphingomonas alpina</name>
    <dbReference type="NCBI Taxonomy" id="653931"/>
    <lineage>
        <taxon>Bacteria</taxon>
        <taxon>Pseudomonadati</taxon>
        <taxon>Pseudomonadota</taxon>
        <taxon>Alphaproteobacteria</taxon>
        <taxon>Sphingomonadales</taxon>
        <taxon>Sphingomonadaceae</taxon>
        <taxon>Sphingomonas</taxon>
    </lineage>
</organism>
<dbReference type="CDD" id="cd05269">
    <property type="entry name" value="TMR_SDR_a"/>
    <property type="match status" value="1"/>
</dbReference>
<dbReference type="InterPro" id="IPR052718">
    <property type="entry name" value="NmrA-type_oxidoreductase"/>
</dbReference>
<protein>
    <submittedName>
        <fullName evidence="2">SDR family oxidoreductase</fullName>
    </submittedName>
</protein>
<accession>A0A7H0LD82</accession>
<dbReference type="Pfam" id="PF13460">
    <property type="entry name" value="NAD_binding_10"/>
    <property type="match status" value="1"/>
</dbReference>
<proteinExistence type="predicted"/>
<dbReference type="PANTHER" id="PTHR47129:SF1">
    <property type="entry name" value="NMRA-LIKE DOMAIN-CONTAINING PROTEIN"/>
    <property type="match status" value="1"/>
</dbReference>
<reference evidence="2 3" key="1">
    <citation type="submission" date="2020-09" db="EMBL/GenBank/DDBJ databases">
        <title>Sphingomonas sp., a new species isolated from pork steak.</title>
        <authorList>
            <person name="Heidler von Heilborn D."/>
        </authorList>
    </citation>
    <scope>NUCLEOTIDE SEQUENCE [LARGE SCALE GENOMIC DNA]</scope>
    <source>
        <strain evidence="3">S8-3T</strain>
    </source>
</reference>
<keyword evidence="3" id="KW-1185">Reference proteome</keyword>
<dbReference type="SUPFAM" id="SSF51735">
    <property type="entry name" value="NAD(P)-binding Rossmann-fold domains"/>
    <property type="match status" value="1"/>
</dbReference>
<evidence type="ECO:0000313" key="3">
    <source>
        <dbReference type="Proteomes" id="UP000516148"/>
    </source>
</evidence>
<name>A0A7H0LD82_9SPHN</name>
<dbReference type="Proteomes" id="UP000516148">
    <property type="component" value="Chromosome"/>
</dbReference>
<dbReference type="Gene3D" id="3.40.50.720">
    <property type="entry name" value="NAD(P)-binding Rossmann-like Domain"/>
    <property type="match status" value="1"/>
</dbReference>
<dbReference type="AlphaFoldDB" id="A0A7H0LD82"/>
<dbReference type="PANTHER" id="PTHR47129">
    <property type="entry name" value="QUINONE OXIDOREDUCTASE 2"/>
    <property type="match status" value="1"/>
</dbReference>
<dbReference type="InterPro" id="IPR016040">
    <property type="entry name" value="NAD(P)-bd_dom"/>
</dbReference>
<sequence>MYAITGATGQLGHLVITALLEKVPAGEIVAVVRSPEKAADLAALGVVVRAGDYDRPETLAAAFAGVSKLLLISSNEIGRREAQHRTAIEAARDAGVGLIVYTSLLHADTSTLDLGVEHRATEALLRDAGVPFALLRNGWYTENYAARIDAALSTGALVGSAGAGRISFAARADYAAAAAAVLTADEDQGGRIYELAGDSAYTLSDLAAEIARQAGRDIAYTDLPEAAYRETLIEAGLPEIYAGLLSESDAKSAAGALFDDGGDLSALIGRPTTPLTISVAAALA</sequence>
<feature type="domain" description="NAD(P)-binding" evidence="1">
    <location>
        <begin position="6"/>
        <end position="183"/>
    </location>
</feature>
<evidence type="ECO:0000259" key="1">
    <source>
        <dbReference type="Pfam" id="PF13460"/>
    </source>
</evidence>
<dbReference type="InterPro" id="IPR036291">
    <property type="entry name" value="NAD(P)-bd_dom_sf"/>
</dbReference>
<dbReference type="EMBL" id="CP061038">
    <property type="protein sequence ID" value="QNQ07635.1"/>
    <property type="molecule type" value="Genomic_DNA"/>
</dbReference>
<dbReference type="Gene3D" id="3.90.25.10">
    <property type="entry name" value="UDP-galactose 4-epimerase, domain 1"/>
    <property type="match status" value="1"/>
</dbReference>
<dbReference type="KEGG" id="spap:H3Z74_12440"/>
<gene>
    <name evidence="2" type="ORF">H3Z74_12440</name>
</gene>
<evidence type="ECO:0000313" key="2">
    <source>
        <dbReference type="EMBL" id="QNQ07635.1"/>
    </source>
</evidence>